<sequence>MRMHYSITDKRYWVKEYGQGPALLLLHGFTGSSRTWQPFINHWKQDFRVLVVDLPGHGNTQVNEPIGMEAFCDDLALLLDKLSVHTAHLVGYSLGGRTALSFAFFYPHRVRSLVLESASPGLETEQQQLARQMKDDALAKRILRQGISSFVKEWEDLPLFESQQKLPAPLREKIRNERLNQSEQGLANSLKGMGTGVQPSWWEKLSAISQPVLLLAGEVDSKFVGIAKRMHDKLNNKILKVIPSTGHAIHVEKPGKFDTIVYDFLKRN</sequence>
<dbReference type="SUPFAM" id="SSF53474">
    <property type="entry name" value="alpha/beta-Hydrolases"/>
    <property type="match status" value="1"/>
</dbReference>
<dbReference type="Gene3D" id="3.40.50.1820">
    <property type="entry name" value="alpha/beta hydrolase"/>
    <property type="match status" value="1"/>
</dbReference>
<dbReference type="PANTHER" id="PTHR42916:SF1">
    <property type="entry name" value="PROTEIN PHYLLO, CHLOROPLASTIC"/>
    <property type="match status" value="1"/>
</dbReference>
<dbReference type="PANTHER" id="PTHR42916">
    <property type="entry name" value="2-SUCCINYL-5-ENOLPYRUVYL-6-HYDROXY-3-CYCLOHEXENE-1-CARBOXYLATE SYNTHASE"/>
    <property type="match status" value="1"/>
</dbReference>
<dbReference type="InterPro" id="IPR029058">
    <property type="entry name" value="AB_hydrolase_fold"/>
</dbReference>
<dbReference type="NCBIfam" id="TIGR03695">
    <property type="entry name" value="menH_SHCHC"/>
    <property type="match status" value="1"/>
</dbReference>
<comment type="subunit">
    <text evidence="3">Monomer.</text>
</comment>
<dbReference type="PRINTS" id="PR00111">
    <property type="entry name" value="ABHYDROLASE"/>
</dbReference>
<evidence type="ECO:0000256" key="1">
    <source>
        <dbReference type="ARBA" id="ARBA00022428"/>
    </source>
</evidence>
<gene>
    <name evidence="3" type="primary">menH</name>
    <name evidence="5" type="ORF">SAMN05216243_1935</name>
</gene>
<evidence type="ECO:0000313" key="6">
    <source>
        <dbReference type="Proteomes" id="UP000198694"/>
    </source>
</evidence>
<dbReference type="UniPathway" id="UPA01057">
    <property type="reaction ID" value="UER00900"/>
</dbReference>
<organism evidence="5 6">
    <name type="scientific">Sediminibacillus albus</name>
    <dbReference type="NCBI Taxonomy" id="407036"/>
    <lineage>
        <taxon>Bacteria</taxon>
        <taxon>Bacillati</taxon>
        <taxon>Bacillota</taxon>
        <taxon>Bacilli</taxon>
        <taxon>Bacillales</taxon>
        <taxon>Bacillaceae</taxon>
        <taxon>Sediminibacillus</taxon>
    </lineage>
</organism>
<evidence type="ECO:0000256" key="2">
    <source>
        <dbReference type="ARBA" id="ARBA00023239"/>
    </source>
</evidence>
<dbReference type="HAMAP" id="MF_01660">
    <property type="entry name" value="MenH"/>
    <property type="match status" value="1"/>
</dbReference>
<evidence type="ECO:0000313" key="5">
    <source>
        <dbReference type="EMBL" id="SDK08643.1"/>
    </source>
</evidence>
<dbReference type="Proteomes" id="UP000198694">
    <property type="component" value="Unassembled WGS sequence"/>
</dbReference>
<comment type="function">
    <text evidence="3">Catalyzes a proton abstraction reaction that results in 2,5-elimination of pyruvate from 2-succinyl-5-enolpyruvyl-6-hydroxy-3-cyclohexene-1-carboxylate (SEPHCHC) and the formation of 2-succinyl-6-hydroxy-2,4-cyclohexadiene-1-carboxylate (SHCHC).</text>
</comment>
<dbReference type="EC" id="4.2.99.20" evidence="3"/>
<comment type="pathway">
    <text evidence="3">Quinol/quinone metabolism; 1,4-dihydroxy-2-naphthoate biosynthesis; 1,4-dihydroxy-2-naphthoate from chorismate: step 3/7.</text>
</comment>
<dbReference type="Pfam" id="PF00561">
    <property type="entry name" value="Abhydrolase_1"/>
    <property type="match status" value="1"/>
</dbReference>
<evidence type="ECO:0000256" key="3">
    <source>
        <dbReference type="HAMAP-Rule" id="MF_01660"/>
    </source>
</evidence>
<comment type="catalytic activity">
    <reaction evidence="3">
        <text>5-enolpyruvoyl-6-hydroxy-2-succinyl-cyclohex-3-ene-1-carboxylate = (1R,6R)-6-hydroxy-2-succinyl-cyclohexa-2,4-diene-1-carboxylate + pyruvate</text>
        <dbReference type="Rhea" id="RHEA:25597"/>
        <dbReference type="ChEBI" id="CHEBI:15361"/>
        <dbReference type="ChEBI" id="CHEBI:58689"/>
        <dbReference type="ChEBI" id="CHEBI:58818"/>
        <dbReference type="EC" id="4.2.99.20"/>
    </reaction>
</comment>
<keyword evidence="1 3" id="KW-0474">Menaquinone biosynthesis</keyword>
<dbReference type="InterPro" id="IPR000073">
    <property type="entry name" value="AB_hydrolase_1"/>
</dbReference>
<dbReference type="STRING" id="407036.SAMN05216243_1935"/>
<dbReference type="AlphaFoldDB" id="A0A1G8Z0S9"/>
<evidence type="ECO:0000259" key="4">
    <source>
        <dbReference type="Pfam" id="PF00561"/>
    </source>
</evidence>
<name>A0A1G8Z0S9_9BACI</name>
<dbReference type="InterPro" id="IPR022485">
    <property type="entry name" value="SHCHC_synthase_MenH"/>
</dbReference>
<dbReference type="UniPathway" id="UPA00079"/>
<comment type="similarity">
    <text evidence="3">Belongs to the AB hydrolase superfamily. MenH family.</text>
</comment>
<feature type="domain" description="AB hydrolase-1" evidence="4">
    <location>
        <begin position="21"/>
        <end position="254"/>
    </location>
</feature>
<dbReference type="EMBL" id="FNFL01000002">
    <property type="protein sequence ID" value="SDK08643.1"/>
    <property type="molecule type" value="Genomic_DNA"/>
</dbReference>
<proteinExistence type="inferred from homology"/>
<keyword evidence="6" id="KW-1185">Reference proteome</keyword>
<keyword evidence="2 3" id="KW-0456">Lyase</keyword>
<protein>
    <recommendedName>
        <fullName evidence="3">Putative 2-succinyl-6-hydroxy-2,4-cyclohexadiene-1-carboxylate synthase</fullName>
        <shortName evidence="3">SHCHC synthase</shortName>
        <ecNumber evidence="3">4.2.99.20</ecNumber>
    </recommendedName>
</protein>
<dbReference type="GO" id="GO:0070205">
    <property type="term" value="F:2-succinyl-6-hydroxy-2,4-cyclohexadiene-1-carboxylate synthase activity"/>
    <property type="evidence" value="ECO:0007669"/>
    <property type="project" value="UniProtKB-UniRule"/>
</dbReference>
<comment type="pathway">
    <text evidence="3">Quinol/quinone metabolism; menaquinone biosynthesis.</text>
</comment>
<reference evidence="5 6" key="1">
    <citation type="submission" date="2016-10" db="EMBL/GenBank/DDBJ databases">
        <authorList>
            <person name="de Groot N.N."/>
        </authorList>
    </citation>
    <scope>NUCLEOTIDE SEQUENCE [LARGE SCALE GENOMIC DNA]</scope>
    <source>
        <strain evidence="5 6">CGMCC 1.6502</strain>
    </source>
</reference>
<accession>A0A1G8Z0S9</accession>
<dbReference type="GO" id="GO:0009234">
    <property type="term" value="P:menaquinone biosynthetic process"/>
    <property type="evidence" value="ECO:0007669"/>
    <property type="project" value="UniProtKB-UniRule"/>
</dbReference>